<dbReference type="AlphaFoldDB" id="R4Z2C0"/>
<dbReference type="InterPro" id="IPR051783">
    <property type="entry name" value="NAD(P)-dependent_oxidoreduct"/>
</dbReference>
<dbReference type="EMBL" id="CANL01000005">
    <property type="protein sequence ID" value="CCM62752.1"/>
    <property type="molecule type" value="Genomic_DNA"/>
</dbReference>
<evidence type="ECO:0000313" key="2">
    <source>
        <dbReference type="EMBL" id="CCM62752.1"/>
    </source>
</evidence>
<keyword evidence="3" id="KW-1185">Reference proteome</keyword>
<dbReference type="InterPro" id="IPR001509">
    <property type="entry name" value="Epimerase_deHydtase"/>
</dbReference>
<evidence type="ECO:0000259" key="1">
    <source>
        <dbReference type="Pfam" id="PF01370"/>
    </source>
</evidence>
<dbReference type="InterPro" id="IPR036291">
    <property type="entry name" value="NAD(P)-bd_dom_sf"/>
</dbReference>
<dbReference type="HOGENOM" id="CLU_007383_6_0_11"/>
<dbReference type="RefSeq" id="WP_012224422.1">
    <property type="nucleotide sequence ID" value="NZ_HG422565.1"/>
</dbReference>
<comment type="caution">
    <text evidence="2">The sequence shown here is derived from an EMBL/GenBank/DDBJ whole genome shotgun (WGS) entry which is preliminary data.</text>
</comment>
<dbReference type="eggNOG" id="COG0451">
    <property type="taxonomic scope" value="Bacteria"/>
</dbReference>
<dbReference type="STRING" id="1229780.BN381_130310"/>
<dbReference type="GO" id="GO:0005737">
    <property type="term" value="C:cytoplasm"/>
    <property type="evidence" value="ECO:0007669"/>
    <property type="project" value="TreeGrafter"/>
</dbReference>
<dbReference type="PANTHER" id="PTHR48079:SF6">
    <property type="entry name" value="NAD(P)-BINDING DOMAIN-CONTAINING PROTEIN-RELATED"/>
    <property type="match status" value="1"/>
</dbReference>
<accession>R4Z2C0</accession>
<sequence length="324" mass="34443">MTRATVTGAYGLVGANLVRALLGQGVEVRVADVRRTDALDGLDVEHVEADVLDPKALAAAFDGADVVFHLAAIISIAGDPTGKVWEVNVDGPRNAGTAAREAGVERFVHCSSVHAFDLHTCGPSLDEDGPRTLGTHAPVYDRSKFAGEQALREAADDELDLVIVNPTGVIGIHDHAPSRIGETILQLRDNKIPVNVGGGFDFVDVRDLADGMLSAWKQGRTGENYLLSGTRISIKELGQIVSALTGSTVPRIDLPLSLITPLGALVMKLTPGDTTPIFTPDSLHALRYSPSVSHYKAATELAYRVRPIHATVADTLDWFAGHGR</sequence>
<dbReference type="Proteomes" id="UP000018291">
    <property type="component" value="Unassembled WGS sequence"/>
</dbReference>
<evidence type="ECO:0000313" key="3">
    <source>
        <dbReference type="Proteomes" id="UP000018291"/>
    </source>
</evidence>
<dbReference type="Gene3D" id="3.40.50.720">
    <property type="entry name" value="NAD(P)-binding Rossmann-like Domain"/>
    <property type="match status" value="1"/>
</dbReference>
<feature type="domain" description="NAD-dependent epimerase/dehydratase" evidence="1">
    <location>
        <begin position="5"/>
        <end position="225"/>
    </location>
</feature>
<dbReference type="SUPFAM" id="SSF51735">
    <property type="entry name" value="NAD(P)-binding Rossmann-fold domains"/>
    <property type="match status" value="1"/>
</dbReference>
<organism evidence="2 3">
    <name type="scientific">Candidatus Neomicrothrix parvicella RN1</name>
    <dbReference type="NCBI Taxonomy" id="1229780"/>
    <lineage>
        <taxon>Bacteria</taxon>
        <taxon>Bacillati</taxon>
        <taxon>Actinomycetota</taxon>
        <taxon>Acidimicrobiia</taxon>
        <taxon>Acidimicrobiales</taxon>
        <taxon>Microthrixaceae</taxon>
        <taxon>Candidatus Neomicrothrix</taxon>
    </lineage>
</organism>
<dbReference type="Pfam" id="PF01370">
    <property type="entry name" value="Epimerase"/>
    <property type="match status" value="1"/>
</dbReference>
<gene>
    <name evidence="2" type="ORF">BN381_130310</name>
</gene>
<protein>
    <submittedName>
        <fullName evidence="2">Putative NAD-dependent epimerase/dehydratase</fullName>
    </submittedName>
</protein>
<name>R4Z2C0_9ACTN</name>
<dbReference type="GO" id="GO:0004029">
    <property type="term" value="F:aldehyde dehydrogenase (NAD+) activity"/>
    <property type="evidence" value="ECO:0007669"/>
    <property type="project" value="TreeGrafter"/>
</dbReference>
<dbReference type="PANTHER" id="PTHR48079">
    <property type="entry name" value="PROTEIN YEEZ"/>
    <property type="match status" value="1"/>
</dbReference>
<proteinExistence type="predicted"/>
<reference evidence="2 3" key="1">
    <citation type="journal article" date="2013" name="ISME J.">
        <title>Metabolic model for the filamentous 'Candidatus Microthrix parvicella' based on genomic and metagenomic analyses.</title>
        <authorList>
            <person name="Jon McIlroy S."/>
            <person name="Kristiansen R."/>
            <person name="Albertsen M."/>
            <person name="Michael Karst S."/>
            <person name="Rossetti S."/>
            <person name="Lund Nielsen J."/>
            <person name="Tandoi V."/>
            <person name="James Seviour R."/>
            <person name="Nielsen P.H."/>
        </authorList>
    </citation>
    <scope>NUCLEOTIDE SEQUENCE [LARGE SCALE GENOMIC DNA]</scope>
    <source>
        <strain evidence="2 3">RN1</strain>
    </source>
</reference>